<reference evidence="13 14" key="1">
    <citation type="submission" date="2020-07" db="EMBL/GenBank/DDBJ databases">
        <title>Genomic Encyclopedia of Type Strains, Phase IV (KMG-V): Genome sequencing to study the core and pangenomes of soil and plant-associated prokaryotes.</title>
        <authorList>
            <person name="Whitman W."/>
        </authorList>
    </citation>
    <scope>NUCLEOTIDE SEQUENCE [LARGE SCALE GENOMIC DNA]</scope>
    <source>
        <strain evidence="13 14">SAS40</strain>
    </source>
</reference>
<evidence type="ECO:0000256" key="7">
    <source>
        <dbReference type="ARBA" id="ARBA00022723"/>
    </source>
</evidence>
<dbReference type="GO" id="GO:0019143">
    <property type="term" value="F:3-deoxy-manno-octulosonate-8-phosphatase activity"/>
    <property type="evidence" value="ECO:0007669"/>
    <property type="project" value="UniProtKB-EC"/>
</dbReference>
<evidence type="ECO:0000313" key="14">
    <source>
        <dbReference type="Proteomes" id="UP000542125"/>
    </source>
</evidence>
<evidence type="ECO:0000256" key="5">
    <source>
        <dbReference type="ARBA" id="ARBA00013066"/>
    </source>
</evidence>
<feature type="binding site" evidence="12">
    <location>
        <position position="36"/>
    </location>
    <ligand>
        <name>Mg(2+)</name>
        <dbReference type="ChEBI" id="CHEBI:18420"/>
    </ligand>
</feature>
<dbReference type="NCBIfam" id="TIGR01670">
    <property type="entry name" value="KdsC-phosphatas"/>
    <property type="match status" value="1"/>
</dbReference>
<dbReference type="EC" id="3.1.3.45" evidence="5"/>
<dbReference type="SUPFAM" id="SSF56784">
    <property type="entry name" value="HAD-like"/>
    <property type="match status" value="1"/>
</dbReference>
<feature type="binding site" evidence="12">
    <location>
        <position position="129"/>
    </location>
    <ligand>
        <name>Mg(2+)</name>
        <dbReference type="ChEBI" id="CHEBI:18420"/>
    </ligand>
</feature>
<evidence type="ECO:0000256" key="12">
    <source>
        <dbReference type="PIRSR" id="PIRSR006118-2"/>
    </source>
</evidence>
<evidence type="ECO:0000256" key="3">
    <source>
        <dbReference type="ARBA" id="ARBA00005893"/>
    </source>
</evidence>
<feature type="binding site" evidence="11">
    <location>
        <position position="67"/>
    </location>
    <ligand>
        <name>substrate</name>
    </ligand>
</feature>
<dbReference type="InterPro" id="IPR023214">
    <property type="entry name" value="HAD_sf"/>
</dbReference>
<dbReference type="PIRSF" id="PIRSF006118">
    <property type="entry name" value="KDO8-P_Ptase"/>
    <property type="match status" value="1"/>
</dbReference>
<dbReference type="SFLD" id="SFLDS00003">
    <property type="entry name" value="Haloacid_Dehalogenase"/>
    <property type="match status" value="1"/>
</dbReference>
<feature type="binding site" evidence="11">
    <location>
        <position position="106"/>
    </location>
    <ligand>
        <name>substrate</name>
    </ligand>
</feature>
<dbReference type="Proteomes" id="UP000542125">
    <property type="component" value="Unassembled WGS sequence"/>
</dbReference>
<dbReference type="PANTHER" id="PTHR21485:SF3">
    <property type="entry name" value="N-ACYLNEURAMINATE CYTIDYLYLTRANSFERASE"/>
    <property type="match status" value="1"/>
</dbReference>
<feature type="binding site" evidence="11">
    <location>
        <position position="38"/>
    </location>
    <ligand>
        <name>substrate</name>
    </ligand>
</feature>
<dbReference type="CDD" id="cd01630">
    <property type="entry name" value="HAD_KDO-like"/>
    <property type="match status" value="1"/>
</dbReference>
<dbReference type="Gene3D" id="3.40.50.1000">
    <property type="entry name" value="HAD superfamily/HAD-like"/>
    <property type="match status" value="1"/>
</dbReference>
<evidence type="ECO:0000256" key="11">
    <source>
        <dbReference type="PIRSR" id="PIRSR006118-1"/>
    </source>
</evidence>
<dbReference type="RefSeq" id="WP_179584493.1">
    <property type="nucleotide sequence ID" value="NZ_JACBYR010000001.1"/>
</dbReference>
<evidence type="ECO:0000256" key="1">
    <source>
        <dbReference type="ARBA" id="ARBA00000898"/>
    </source>
</evidence>
<comment type="subunit">
    <text evidence="4">Homotetramer.</text>
</comment>
<dbReference type="SFLD" id="SFLDG01138">
    <property type="entry name" value="C1.6.2:_Deoxy-d-mannose-octulo"/>
    <property type="match status" value="1"/>
</dbReference>
<keyword evidence="7 12" id="KW-0479">Metal-binding</keyword>
<feature type="binding site" evidence="11">
    <location>
        <position position="82"/>
    </location>
    <ligand>
        <name>substrate</name>
    </ligand>
</feature>
<evidence type="ECO:0000256" key="2">
    <source>
        <dbReference type="ARBA" id="ARBA00001946"/>
    </source>
</evidence>
<dbReference type="SFLD" id="SFLDG01136">
    <property type="entry name" value="C1.6:_Phosphoserine_Phosphatas"/>
    <property type="match status" value="1"/>
</dbReference>
<name>A0A7Y9LME0_9BURK</name>
<sequence length="202" mass="21491">MAIKLTPSHPAEALILARTSQAVCERATRLRLMIFDVDGVLTDGTLLYGEHGESIKAFHALDGFGIRMLQESGILVSFITGRDSPIVARRAADLGISDVQQGVRDKSQALTVLAQRHGLDMEHIGFMGDDVIDLHAMQRVGFAASVPEAPPYVAQAAHWISSRPAGTGAARECCDLILAAQGRLGGFIAGRPRAPLTVGSPQ</sequence>
<dbReference type="PANTHER" id="PTHR21485">
    <property type="entry name" value="HAD SUPERFAMILY MEMBERS CMAS AND KDSC"/>
    <property type="match status" value="1"/>
</dbReference>
<dbReference type="FunFam" id="3.40.50.1000:FF:000029">
    <property type="entry name" value="3-deoxy-D-manno-octulosonate 8-phosphate phosphatase KdsC"/>
    <property type="match status" value="1"/>
</dbReference>
<keyword evidence="14" id="KW-1185">Reference proteome</keyword>
<organism evidence="13 14">
    <name type="scientific">Pigmentiphaga litoralis</name>
    <dbReference type="NCBI Taxonomy" id="516702"/>
    <lineage>
        <taxon>Bacteria</taxon>
        <taxon>Pseudomonadati</taxon>
        <taxon>Pseudomonadota</taxon>
        <taxon>Betaproteobacteria</taxon>
        <taxon>Burkholderiales</taxon>
        <taxon>Alcaligenaceae</taxon>
        <taxon>Pigmentiphaga</taxon>
    </lineage>
</organism>
<protein>
    <recommendedName>
        <fullName evidence="6">3-deoxy-D-manno-octulosonate 8-phosphate phosphatase KdsC</fullName>
        <ecNumber evidence="5">3.1.3.45</ecNumber>
    </recommendedName>
    <alternativeName>
        <fullName evidence="10">KDO 8-P phosphatase</fullName>
    </alternativeName>
</protein>
<dbReference type="GO" id="GO:0046872">
    <property type="term" value="F:metal ion binding"/>
    <property type="evidence" value="ECO:0007669"/>
    <property type="project" value="UniProtKB-KW"/>
</dbReference>
<dbReference type="GO" id="GO:0008781">
    <property type="term" value="F:N-acylneuraminate cytidylyltransferase activity"/>
    <property type="evidence" value="ECO:0007669"/>
    <property type="project" value="TreeGrafter"/>
</dbReference>
<dbReference type="InterPro" id="IPR010023">
    <property type="entry name" value="KdsC_fam"/>
</dbReference>
<dbReference type="Pfam" id="PF08282">
    <property type="entry name" value="Hydrolase_3"/>
    <property type="match status" value="1"/>
</dbReference>
<dbReference type="InterPro" id="IPR050793">
    <property type="entry name" value="CMP-NeuNAc_synthase"/>
</dbReference>
<evidence type="ECO:0000256" key="6">
    <source>
        <dbReference type="ARBA" id="ARBA00020092"/>
    </source>
</evidence>
<evidence type="ECO:0000256" key="4">
    <source>
        <dbReference type="ARBA" id="ARBA00011881"/>
    </source>
</evidence>
<dbReference type="InterPro" id="IPR036412">
    <property type="entry name" value="HAD-like_sf"/>
</dbReference>
<comment type="cofactor">
    <cofactor evidence="2 12">
        <name>Mg(2+)</name>
        <dbReference type="ChEBI" id="CHEBI:18420"/>
    </cofactor>
</comment>
<gene>
    <name evidence="13" type="ORF">FHW18_001289</name>
</gene>
<accession>A0A7Y9LME0</accession>
<evidence type="ECO:0000313" key="13">
    <source>
        <dbReference type="EMBL" id="NYE82018.1"/>
    </source>
</evidence>
<dbReference type="EMBL" id="JACBYR010000001">
    <property type="protein sequence ID" value="NYE82018.1"/>
    <property type="molecule type" value="Genomic_DNA"/>
</dbReference>
<keyword evidence="8 13" id="KW-0378">Hydrolase</keyword>
<comment type="caution">
    <text evidence="13">The sequence shown here is derived from an EMBL/GenBank/DDBJ whole genome shotgun (WGS) entry which is preliminary data.</text>
</comment>
<feature type="binding site" evidence="11">
    <location>
        <position position="90"/>
    </location>
    <ligand>
        <name>substrate</name>
    </ligand>
</feature>
<evidence type="ECO:0000256" key="9">
    <source>
        <dbReference type="ARBA" id="ARBA00022842"/>
    </source>
</evidence>
<evidence type="ECO:0000256" key="8">
    <source>
        <dbReference type="ARBA" id="ARBA00022801"/>
    </source>
</evidence>
<keyword evidence="9 12" id="KW-0460">Magnesium</keyword>
<comment type="catalytic activity">
    <reaction evidence="1">
        <text>3-deoxy-alpha-D-manno-2-octulosonate-8-phosphate + H2O = 3-deoxy-alpha-D-manno-oct-2-ulosonate + phosphate</text>
        <dbReference type="Rhea" id="RHEA:11500"/>
        <dbReference type="ChEBI" id="CHEBI:15377"/>
        <dbReference type="ChEBI" id="CHEBI:43474"/>
        <dbReference type="ChEBI" id="CHEBI:85985"/>
        <dbReference type="ChEBI" id="CHEBI:85986"/>
        <dbReference type="EC" id="3.1.3.45"/>
    </reaction>
</comment>
<dbReference type="AlphaFoldDB" id="A0A7Y9LME0"/>
<comment type="similarity">
    <text evidence="3">Belongs to the KdsC family.</text>
</comment>
<evidence type="ECO:0000256" key="10">
    <source>
        <dbReference type="ARBA" id="ARBA00031051"/>
    </source>
</evidence>
<proteinExistence type="inferred from homology"/>